<keyword evidence="1 3" id="KW-0808">Transferase</keyword>
<proteinExistence type="predicted"/>
<gene>
    <name evidence="3" type="ORF">FF100_20130</name>
</gene>
<name>A0A5C4LFD3_9HYPH</name>
<evidence type="ECO:0000256" key="1">
    <source>
        <dbReference type="ARBA" id="ARBA00022679"/>
    </source>
</evidence>
<accession>A0A5C4LFD3</accession>
<dbReference type="EMBL" id="VDDA01000009">
    <property type="protein sequence ID" value="TNC11430.1"/>
    <property type="molecule type" value="Genomic_DNA"/>
</dbReference>
<feature type="region of interest" description="Disordered" evidence="2">
    <location>
        <begin position="1"/>
        <end position="56"/>
    </location>
</feature>
<evidence type="ECO:0000256" key="2">
    <source>
        <dbReference type="SAM" id="MobiDB-lite"/>
    </source>
</evidence>
<reference evidence="3 4" key="1">
    <citation type="submission" date="2019-06" db="EMBL/GenBank/DDBJ databases">
        <title>Genome of Methylobacterium sp. 17Sr1-39.</title>
        <authorList>
            <person name="Seo T."/>
        </authorList>
    </citation>
    <scope>NUCLEOTIDE SEQUENCE [LARGE SCALE GENOMIC DNA]</scope>
    <source>
        <strain evidence="3 4">17Sr1-39</strain>
    </source>
</reference>
<dbReference type="OrthoDB" id="1853779at2"/>
<dbReference type="PANTHER" id="PTHR43861">
    <property type="entry name" value="TRANS-ACONITATE 2-METHYLTRANSFERASE-RELATED"/>
    <property type="match status" value="1"/>
</dbReference>
<keyword evidence="3" id="KW-0489">Methyltransferase</keyword>
<evidence type="ECO:0000313" key="4">
    <source>
        <dbReference type="Proteomes" id="UP000305267"/>
    </source>
</evidence>
<dbReference type="GO" id="GO:0032259">
    <property type="term" value="P:methylation"/>
    <property type="evidence" value="ECO:0007669"/>
    <property type="project" value="UniProtKB-KW"/>
</dbReference>
<dbReference type="InterPro" id="IPR029063">
    <property type="entry name" value="SAM-dependent_MTases_sf"/>
</dbReference>
<dbReference type="AlphaFoldDB" id="A0A5C4LFD3"/>
<dbReference type="CDD" id="cd02440">
    <property type="entry name" value="AdoMet_MTases"/>
    <property type="match status" value="1"/>
</dbReference>
<dbReference type="Proteomes" id="UP000305267">
    <property type="component" value="Unassembled WGS sequence"/>
</dbReference>
<dbReference type="GO" id="GO:0008168">
    <property type="term" value="F:methyltransferase activity"/>
    <property type="evidence" value="ECO:0007669"/>
    <property type="project" value="UniProtKB-KW"/>
</dbReference>
<dbReference type="Gene3D" id="3.40.50.150">
    <property type="entry name" value="Vaccinia Virus protein VP39"/>
    <property type="match status" value="1"/>
</dbReference>
<sequence length="331" mass="36504">MEPASRRPGGSLRRAQASVRLEPRQSLSLRPGRGIVRPLSTSPGESGPTRSEAVPSLSTKLIPPGMLNVIKRSPALYAVGRKARFALGSRLGARPVAGIGRAHYNDFMLTSTAPDRVASYMTGARQFVDILEAALKEAGRDWDSVGRALEIGCGYGRIVRELSRRLPGERIAVCDVIDEGARFTASEFGATKVPVMEQAAVKPSATYDLIYLLSVYTHLPRDFVVSNLRDVARALKPGGVAVFTIHGQGSAETAERYEQYWLDKPAVLNAMAQDGYYYARYPYYTDEYGLTWFTKDAVARLVAEAAPELEPVSYRPMQLDAHQDVFVYRKR</sequence>
<dbReference type="SUPFAM" id="SSF53335">
    <property type="entry name" value="S-adenosyl-L-methionine-dependent methyltransferases"/>
    <property type="match status" value="1"/>
</dbReference>
<dbReference type="Pfam" id="PF13489">
    <property type="entry name" value="Methyltransf_23"/>
    <property type="match status" value="1"/>
</dbReference>
<dbReference type="PANTHER" id="PTHR43861:SF3">
    <property type="entry name" value="PUTATIVE (AFU_ORTHOLOGUE AFUA_2G14390)-RELATED"/>
    <property type="match status" value="1"/>
</dbReference>
<organism evidence="3 4">
    <name type="scientific">Methylobacterium terricola</name>
    <dbReference type="NCBI Taxonomy" id="2583531"/>
    <lineage>
        <taxon>Bacteria</taxon>
        <taxon>Pseudomonadati</taxon>
        <taxon>Pseudomonadota</taxon>
        <taxon>Alphaproteobacteria</taxon>
        <taxon>Hyphomicrobiales</taxon>
        <taxon>Methylobacteriaceae</taxon>
        <taxon>Methylobacterium</taxon>
    </lineage>
</organism>
<protein>
    <submittedName>
        <fullName evidence="3">Class I SAM-dependent methyltransferase</fullName>
    </submittedName>
</protein>
<keyword evidence="4" id="KW-1185">Reference proteome</keyword>
<comment type="caution">
    <text evidence="3">The sequence shown here is derived from an EMBL/GenBank/DDBJ whole genome shotgun (WGS) entry which is preliminary data.</text>
</comment>
<evidence type="ECO:0000313" key="3">
    <source>
        <dbReference type="EMBL" id="TNC11430.1"/>
    </source>
</evidence>